<keyword evidence="5 8" id="KW-0812">Transmembrane</keyword>
<feature type="transmembrane region" description="Helical" evidence="8">
    <location>
        <begin position="169"/>
        <end position="190"/>
    </location>
</feature>
<dbReference type="Pfam" id="PF03547">
    <property type="entry name" value="Mem_trans"/>
    <property type="match status" value="1"/>
</dbReference>
<evidence type="ECO:0000256" key="3">
    <source>
        <dbReference type="ARBA" id="ARBA00022448"/>
    </source>
</evidence>
<evidence type="ECO:0000256" key="6">
    <source>
        <dbReference type="ARBA" id="ARBA00022989"/>
    </source>
</evidence>
<comment type="similarity">
    <text evidence="2">Belongs to the auxin efflux carrier (TC 2.A.69) family.</text>
</comment>
<evidence type="ECO:0000256" key="5">
    <source>
        <dbReference type="ARBA" id="ARBA00022692"/>
    </source>
</evidence>
<keyword evidence="10" id="KW-1185">Reference proteome</keyword>
<dbReference type="PANTHER" id="PTHR36838">
    <property type="entry name" value="AUXIN EFFLUX CARRIER FAMILY PROTEIN"/>
    <property type="match status" value="1"/>
</dbReference>
<accession>K9H6M0</accession>
<dbReference type="InterPro" id="IPR004776">
    <property type="entry name" value="Mem_transp_PIN-like"/>
</dbReference>
<keyword evidence="4" id="KW-1003">Cell membrane</keyword>
<dbReference type="RefSeq" id="WP_009538506.1">
    <property type="nucleotide sequence ID" value="NZ_ANHY01000002.1"/>
</dbReference>
<evidence type="ECO:0008006" key="11">
    <source>
        <dbReference type="Google" id="ProtNLM"/>
    </source>
</evidence>
<dbReference type="Proteomes" id="UP000009881">
    <property type="component" value="Unassembled WGS sequence"/>
</dbReference>
<evidence type="ECO:0000256" key="7">
    <source>
        <dbReference type="ARBA" id="ARBA00023136"/>
    </source>
</evidence>
<reference evidence="9 10" key="1">
    <citation type="journal article" date="2013" name="Genome Announc.">
        <title>Draft Genome Sequence of an Alphaproteobacterium, Caenispirillum salinarum AK4(T), Isolated from a Solar Saltern.</title>
        <authorList>
            <person name="Khatri I."/>
            <person name="Singh A."/>
            <person name="Korpole S."/>
            <person name="Pinnaka A.K."/>
            <person name="Subramanian S."/>
        </authorList>
    </citation>
    <scope>NUCLEOTIDE SEQUENCE [LARGE SCALE GENOMIC DNA]</scope>
    <source>
        <strain evidence="9 10">AK4</strain>
    </source>
</reference>
<evidence type="ECO:0000313" key="10">
    <source>
        <dbReference type="Proteomes" id="UP000009881"/>
    </source>
</evidence>
<feature type="transmembrane region" description="Helical" evidence="8">
    <location>
        <begin position="67"/>
        <end position="88"/>
    </location>
</feature>
<gene>
    <name evidence="9" type="ORF">C882_1516</name>
</gene>
<dbReference type="AlphaFoldDB" id="K9H6M0"/>
<organism evidence="9 10">
    <name type="scientific">Caenispirillum salinarum AK4</name>
    <dbReference type="NCBI Taxonomy" id="1238182"/>
    <lineage>
        <taxon>Bacteria</taxon>
        <taxon>Pseudomonadati</taxon>
        <taxon>Pseudomonadota</taxon>
        <taxon>Alphaproteobacteria</taxon>
        <taxon>Rhodospirillales</taxon>
        <taxon>Novispirillaceae</taxon>
        <taxon>Caenispirillum</taxon>
    </lineage>
</organism>
<evidence type="ECO:0000256" key="2">
    <source>
        <dbReference type="ARBA" id="ARBA00010145"/>
    </source>
</evidence>
<evidence type="ECO:0000313" key="9">
    <source>
        <dbReference type="EMBL" id="EKV32679.1"/>
    </source>
</evidence>
<proteinExistence type="inferred from homology"/>
<feature type="transmembrane region" description="Helical" evidence="8">
    <location>
        <begin position="228"/>
        <end position="251"/>
    </location>
</feature>
<keyword evidence="6 8" id="KW-1133">Transmembrane helix</keyword>
<evidence type="ECO:0000256" key="4">
    <source>
        <dbReference type="ARBA" id="ARBA00022475"/>
    </source>
</evidence>
<feature type="transmembrane region" description="Helical" evidence="8">
    <location>
        <begin position="95"/>
        <end position="120"/>
    </location>
</feature>
<dbReference type="InterPro" id="IPR038770">
    <property type="entry name" value="Na+/solute_symporter_sf"/>
</dbReference>
<dbReference type="GO" id="GO:0005886">
    <property type="term" value="C:plasma membrane"/>
    <property type="evidence" value="ECO:0007669"/>
    <property type="project" value="UniProtKB-SubCell"/>
</dbReference>
<feature type="transmembrane region" description="Helical" evidence="8">
    <location>
        <begin position="6"/>
        <end position="22"/>
    </location>
</feature>
<dbReference type="PATRIC" id="fig|1238182.3.peg.54"/>
<keyword evidence="3" id="KW-0813">Transport</keyword>
<dbReference type="OrthoDB" id="9805563at2"/>
<feature type="transmembrane region" description="Helical" evidence="8">
    <location>
        <begin position="126"/>
        <end position="148"/>
    </location>
</feature>
<protein>
    <recommendedName>
        <fullName evidence="11">Transporter</fullName>
    </recommendedName>
</protein>
<dbReference type="GO" id="GO:0055085">
    <property type="term" value="P:transmembrane transport"/>
    <property type="evidence" value="ECO:0007669"/>
    <property type="project" value="InterPro"/>
</dbReference>
<dbReference type="EMBL" id="ANHY01000002">
    <property type="protein sequence ID" value="EKV32679.1"/>
    <property type="molecule type" value="Genomic_DNA"/>
</dbReference>
<keyword evidence="7 8" id="KW-0472">Membrane</keyword>
<dbReference type="STRING" id="1238182.C882_1516"/>
<comment type="caution">
    <text evidence="9">The sequence shown here is derived from an EMBL/GenBank/DDBJ whole genome shotgun (WGS) entry which is preliminary data.</text>
</comment>
<sequence>MPLATLLNAFVPVLGLLAIGFFSRRRGLVQDGFWTQAERLTYYLLMPALLVGKLAGLEAGTLPAGRIALAVVGALLIAAAALALLRLVWHPAGAVFTSVVQGGLRFNTYIGLALVAPLYGPAGLEVAALVVGIMVATINVLCVSAFALCLHDGGPKVAAVFRQLIRNPLLIAAGLGLAMQGLGLGLPVGLDGLADALGAAALPLGVMAVGAALARLETAHLPPAAPFTATALVKFALLPGVSLALCAVLGLDPLTTAVIVLLQAMPTAPSAYVLARQLGGDHGLMASLIASQTVAACVLLPLALAAGVIAV</sequence>
<evidence type="ECO:0000256" key="8">
    <source>
        <dbReference type="SAM" id="Phobius"/>
    </source>
</evidence>
<feature type="transmembrane region" description="Helical" evidence="8">
    <location>
        <begin position="42"/>
        <end position="61"/>
    </location>
</feature>
<dbReference type="Gene3D" id="1.20.1530.20">
    <property type="match status" value="1"/>
</dbReference>
<dbReference type="eggNOG" id="COG0679">
    <property type="taxonomic scope" value="Bacteria"/>
</dbReference>
<name>K9H6M0_9PROT</name>
<dbReference type="PANTHER" id="PTHR36838:SF4">
    <property type="entry name" value="AUXIN EFFLUX CARRIER FAMILY PROTEIN"/>
    <property type="match status" value="1"/>
</dbReference>
<feature type="transmembrane region" description="Helical" evidence="8">
    <location>
        <begin position="287"/>
        <end position="310"/>
    </location>
</feature>
<evidence type="ECO:0000256" key="1">
    <source>
        <dbReference type="ARBA" id="ARBA00004651"/>
    </source>
</evidence>
<comment type="subcellular location">
    <subcellularLocation>
        <location evidence="1">Cell membrane</location>
        <topology evidence="1">Multi-pass membrane protein</topology>
    </subcellularLocation>
</comment>
<feature type="transmembrane region" description="Helical" evidence="8">
    <location>
        <begin position="196"/>
        <end position="216"/>
    </location>
</feature>